<feature type="transmembrane region" description="Helical" evidence="1">
    <location>
        <begin position="263"/>
        <end position="281"/>
    </location>
</feature>
<dbReference type="STRING" id="313367.JSE7799_02152"/>
<keyword evidence="1" id="KW-0472">Membrane</keyword>
<feature type="domain" description="EamA" evidence="2">
    <location>
        <begin position="9"/>
        <end position="141"/>
    </location>
</feature>
<feature type="transmembrane region" description="Helical" evidence="1">
    <location>
        <begin position="35"/>
        <end position="57"/>
    </location>
</feature>
<gene>
    <name evidence="3" type="ORF">JSE7799_02152</name>
</gene>
<dbReference type="PANTHER" id="PTHR22911:SF135">
    <property type="entry name" value="BLR4310 PROTEIN"/>
    <property type="match status" value="1"/>
</dbReference>
<evidence type="ECO:0000256" key="1">
    <source>
        <dbReference type="SAM" id="Phobius"/>
    </source>
</evidence>
<feature type="transmembrane region" description="Helical" evidence="1">
    <location>
        <begin position="211"/>
        <end position="230"/>
    </location>
</feature>
<keyword evidence="1" id="KW-1133">Transmembrane helix</keyword>
<name>A0A0M7BDJ9_9RHOB</name>
<sequence>MPDRDTPLPGILTALGAFALFAAHDVVIKTLGVDYAVFQIVFFSVLSTFPFVTFMLLRDAEVGTLIPRHPWWSALRTLSAVITGFTAFYAFSSLPLAQVYAILFAAPLVITILSIPILGEKVGIHRGAAVIVGLVGVMIVLRPGTTHLALGHAAALAAAVFGALTSVIVRKIGREERAAVLMLYPMMANFLVMGILMPFVYRPMPLPDLGLWLLMAALAFLGGLGMIQAYRRADAVLVAPMQYSQIIWAAIYGWLFFGESVDGATALGAAVIIASGLYIVLREGRGGRSTNTPVLRTRSRPETGTAFRIGRMLSEEERSVQVRPNR</sequence>
<dbReference type="Proteomes" id="UP000049455">
    <property type="component" value="Unassembled WGS sequence"/>
</dbReference>
<dbReference type="OrthoDB" id="7818056at2"/>
<feature type="transmembrane region" description="Helical" evidence="1">
    <location>
        <begin position="97"/>
        <end position="117"/>
    </location>
</feature>
<accession>A0A0M7BDJ9</accession>
<feature type="transmembrane region" description="Helical" evidence="1">
    <location>
        <begin position="69"/>
        <end position="91"/>
    </location>
</feature>
<dbReference type="InterPro" id="IPR037185">
    <property type="entry name" value="EmrE-like"/>
</dbReference>
<reference evidence="3 4" key="1">
    <citation type="submission" date="2015-09" db="EMBL/GenBank/DDBJ databases">
        <authorList>
            <person name="Jackson K.R."/>
            <person name="Lunt B.L."/>
            <person name="Fisher J.N.B."/>
            <person name="Gardner A.V."/>
            <person name="Bailey M.E."/>
            <person name="Deus L.M."/>
            <person name="Earl A.S."/>
            <person name="Gibby P.D."/>
            <person name="Hartmann K.A."/>
            <person name="Liu J.E."/>
            <person name="Manci A.M."/>
            <person name="Nielsen D.A."/>
            <person name="Solomon M.B."/>
            <person name="Breakwell D.P."/>
            <person name="Burnett S.H."/>
            <person name="Grose J.H."/>
        </authorList>
    </citation>
    <scope>NUCLEOTIDE SEQUENCE [LARGE SCALE GENOMIC DNA]</scope>
    <source>
        <strain evidence="3 4">CECT 7799</strain>
    </source>
</reference>
<proteinExistence type="predicted"/>
<feature type="transmembrane region" description="Helical" evidence="1">
    <location>
        <begin position="124"/>
        <end position="141"/>
    </location>
</feature>
<protein>
    <submittedName>
        <fullName evidence="3">Carboxylate/amino acid/amine transporter</fullName>
    </submittedName>
</protein>
<dbReference type="Pfam" id="PF00892">
    <property type="entry name" value="EamA"/>
    <property type="match status" value="2"/>
</dbReference>
<dbReference type="GO" id="GO:0016020">
    <property type="term" value="C:membrane"/>
    <property type="evidence" value="ECO:0007669"/>
    <property type="project" value="InterPro"/>
</dbReference>
<dbReference type="PANTHER" id="PTHR22911">
    <property type="entry name" value="ACYL-MALONYL CONDENSING ENZYME-RELATED"/>
    <property type="match status" value="1"/>
</dbReference>
<dbReference type="EMBL" id="CYPR01000142">
    <property type="protein sequence ID" value="CUH39425.1"/>
    <property type="molecule type" value="Genomic_DNA"/>
</dbReference>
<evidence type="ECO:0000313" key="4">
    <source>
        <dbReference type="Proteomes" id="UP000049455"/>
    </source>
</evidence>
<keyword evidence="4" id="KW-1185">Reference proteome</keyword>
<dbReference type="InterPro" id="IPR000620">
    <property type="entry name" value="EamA_dom"/>
</dbReference>
<keyword evidence="1" id="KW-0812">Transmembrane</keyword>
<evidence type="ECO:0000313" key="3">
    <source>
        <dbReference type="EMBL" id="CUH39425.1"/>
    </source>
</evidence>
<dbReference type="RefSeq" id="WP_055663615.1">
    <property type="nucleotide sequence ID" value="NZ_CYPR01000142.1"/>
</dbReference>
<feature type="domain" description="EamA" evidence="2">
    <location>
        <begin position="150"/>
        <end position="279"/>
    </location>
</feature>
<feature type="transmembrane region" description="Helical" evidence="1">
    <location>
        <begin position="147"/>
        <end position="169"/>
    </location>
</feature>
<organism evidence="3 4">
    <name type="scientific">Jannaschia seosinensis</name>
    <dbReference type="NCBI Taxonomy" id="313367"/>
    <lineage>
        <taxon>Bacteria</taxon>
        <taxon>Pseudomonadati</taxon>
        <taxon>Pseudomonadota</taxon>
        <taxon>Alphaproteobacteria</taxon>
        <taxon>Rhodobacterales</taxon>
        <taxon>Roseobacteraceae</taxon>
        <taxon>Jannaschia</taxon>
    </lineage>
</organism>
<dbReference type="AlphaFoldDB" id="A0A0M7BDJ9"/>
<dbReference type="SUPFAM" id="SSF103481">
    <property type="entry name" value="Multidrug resistance efflux transporter EmrE"/>
    <property type="match status" value="2"/>
</dbReference>
<evidence type="ECO:0000259" key="2">
    <source>
        <dbReference type="Pfam" id="PF00892"/>
    </source>
</evidence>
<feature type="transmembrane region" description="Helical" evidence="1">
    <location>
        <begin position="181"/>
        <end position="199"/>
    </location>
</feature>